<evidence type="ECO:0000313" key="2">
    <source>
        <dbReference type="Proteomes" id="UP000054698"/>
    </source>
</evidence>
<comment type="caution">
    <text evidence="1">The sequence shown here is derived from an EMBL/GenBank/DDBJ whole genome shotgun (WGS) entry which is preliminary data.</text>
</comment>
<evidence type="ECO:0000313" key="1">
    <source>
        <dbReference type="EMBL" id="KTD03575.1"/>
    </source>
</evidence>
<dbReference type="PATRIC" id="fig|453.4.peg.467"/>
<gene>
    <name evidence="1" type="ORF">Lfee_0431</name>
</gene>
<proteinExistence type="predicted"/>
<dbReference type="RefSeq" id="WP_207385275.1">
    <property type="nucleotide sequence ID" value="NZ_CAAAHT010000047.1"/>
</dbReference>
<protein>
    <submittedName>
        <fullName evidence="1">Uncharacterized protein</fullName>
    </submittedName>
</protein>
<organism evidence="1 2">
    <name type="scientific">Legionella feeleii</name>
    <dbReference type="NCBI Taxonomy" id="453"/>
    <lineage>
        <taxon>Bacteria</taxon>
        <taxon>Pseudomonadati</taxon>
        <taxon>Pseudomonadota</taxon>
        <taxon>Gammaproteobacteria</taxon>
        <taxon>Legionellales</taxon>
        <taxon>Legionellaceae</taxon>
        <taxon>Legionella</taxon>
    </lineage>
</organism>
<sequence>LLLIMFLANNQQDTPPNLFFTYTRFEHNSHKGRTTYIYFGPTQPTPEEINFLKQTMPGEIVTGDTWF</sequence>
<accession>A0A0W0U7K7</accession>
<keyword evidence="2" id="KW-1185">Reference proteome</keyword>
<name>A0A0W0U7K7_9GAMM</name>
<dbReference type="Proteomes" id="UP000054698">
    <property type="component" value="Unassembled WGS sequence"/>
</dbReference>
<dbReference type="AlphaFoldDB" id="A0A0W0U7K7"/>
<feature type="non-terminal residue" evidence="1">
    <location>
        <position position="1"/>
    </location>
</feature>
<dbReference type="EMBL" id="LNYB01000015">
    <property type="protein sequence ID" value="KTD03575.1"/>
    <property type="molecule type" value="Genomic_DNA"/>
</dbReference>
<reference evidence="1 2" key="1">
    <citation type="submission" date="2015-11" db="EMBL/GenBank/DDBJ databases">
        <title>Genomic analysis of 38 Legionella species identifies large and diverse effector repertoires.</title>
        <authorList>
            <person name="Burstein D."/>
            <person name="Amaro F."/>
            <person name="Zusman T."/>
            <person name="Lifshitz Z."/>
            <person name="Cohen O."/>
            <person name="Gilbert J.A."/>
            <person name="Pupko T."/>
            <person name="Shuman H.A."/>
            <person name="Segal G."/>
        </authorList>
    </citation>
    <scope>NUCLEOTIDE SEQUENCE [LARGE SCALE GENOMIC DNA]</scope>
    <source>
        <strain evidence="1 2">WO-44C</strain>
    </source>
</reference>